<dbReference type="InterPro" id="IPR003593">
    <property type="entry name" value="AAA+_ATPase"/>
</dbReference>
<feature type="domain" description="ABC transporter" evidence="4">
    <location>
        <begin position="12"/>
        <end position="260"/>
    </location>
</feature>
<comment type="caution">
    <text evidence="5">The sequence shown here is derived from an EMBL/GenBank/DDBJ whole genome shotgun (WGS) entry which is preliminary data.</text>
</comment>
<dbReference type="Pfam" id="PF00005">
    <property type="entry name" value="ABC_tran"/>
    <property type="match status" value="1"/>
</dbReference>
<dbReference type="SMART" id="SM00382">
    <property type="entry name" value="AAA"/>
    <property type="match status" value="1"/>
</dbReference>
<keyword evidence="3 5" id="KW-0067">ATP-binding</keyword>
<evidence type="ECO:0000313" key="6">
    <source>
        <dbReference type="Proteomes" id="UP001429745"/>
    </source>
</evidence>
<name>A0ABX1KD80_9MICO</name>
<keyword evidence="2" id="KW-0547">Nucleotide-binding</keyword>
<dbReference type="Gene3D" id="3.40.50.300">
    <property type="entry name" value="P-loop containing nucleotide triphosphate hydrolases"/>
    <property type="match status" value="1"/>
</dbReference>
<dbReference type="GO" id="GO:0005524">
    <property type="term" value="F:ATP binding"/>
    <property type="evidence" value="ECO:0007669"/>
    <property type="project" value="UniProtKB-KW"/>
</dbReference>
<organism evidence="5 6">
    <name type="scientific">Microbacterium salsuginis</name>
    <dbReference type="NCBI Taxonomy" id="2722803"/>
    <lineage>
        <taxon>Bacteria</taxon>
        <taxon>Bacillati</taxon>
        <taxon>Actinomycetota</taxon>
        <taxon>Actinomycetes</taxon>
        <taxon>Micrococcales</taxon>
        <taxon>Microbacteriaceae</taxon>
        <taxon>Microbacterium</taxon>
    </lineage>
</organism>
<accession>A0ABX1KD80</accession>
<dbReference type="RefSeq" id="WP_168913078.1">
    <property type="nucleotide sequence ID" value="NZ_JABACI010000004.1"/>
</dbReference>
<evidence type="ECO:0000256" key="2">
    <source>
        <dbReference type="ARBA" id="ARBA00022741"/>
    </source>
</evidence>
<evidence type="ECO:0000259" key="4">
    <source>
        <dbReference type="PROSITE" id="PS50893"/>
    </source>
</evidence>
<evidence type="ECO:0000256" key="1">
    <source>
        <dbReference type="ARBA" id="ARBA00022448"/>
    </source>
</evidence>
<dbReference type="SUPFAM" id="SSF52540">
    <property type="entry name" value="P-loop containing nucleoside triphosphate hydrolases"/>
    <property type="match status" value="1"/>
</dbReference>
<reference evidence="5 6" key="1">
    <citation type="submission" date="2020-04" db="EMBL/GenBank/DDBJ databases">
        <title>CFH 90308 Microbacterium sp.</title>
        <authorList>
            <person name="Nie G."/>
            <person name="Ming H."/>
            <person name="Xia T."/>
        </authorList>
    </citation>
    <scope>NUCLEOTIDE SEQUENCE [LARGE SCALE GENOMIC DNA]</scope>
    <source>
        <strain evidence="5 6">CFH 90308</strain>
    </source>
</reference>
<sequence length="289" mass="31703">MSAPAPAPPPLLEVRDLELSIGGLHILRGISFDVAEGEFFTVIGPNGAGKTSLLNVISRIYRPTSGTVSFDGRSLLEAKRTALADLGIARTFQNLALFEHMDVMDNVVLGRQRLMRSGVLSGAVWWGRARREETIARQACEPLIDLMGLGDYLSRPIRDLPYGIKKRIELARALAVEPRLLLLDEPAAGMNDEETDELAEWILVAKRELDLTIVMIEHDMGLVTRLGDRSLVLDFGTTITIESPRAAISDPRVIAAYLGDESEEVDDPTVTGTIALKIPKRLAKKGARR</sequence>
<evidence type="ECO:0000313" key="5">
    <source>
        <dbReference type="EMBL" id="NLP84575.1"/>
    </source>
</evidence>
<dbReference type="InterPro" id="IPR027417">
    <property type="entry name" value="P-loop_NTPase"/>
</dbReference>
<dbReference type="InterPro" id="IPR051120">
    <property type="entry name" value="ABC_AA/LPS_Transport"/>
</dbReference>
<gene>
    <name evidence="5" type="ORF">HF576_12015</name>
</gene>
<dbReference type="PANTHER" id="PTHR45772">
    <property type="entry name" value="CONSERVED COMPONENT OF ABC TRANSPORTER FOR NATURAL AMINO ACIDS-RELATED"/>
    <property type="match status" value="1"/>
</dbReference>
<dbReference type="PROSITE" id="PS50893">
    <property type="entry name" value="ABC_TRANSPORTER_2"/>
    <property type="match status" value="1"/>
</dbReference>
<keyword evidence="1" id="KW-0813">Transport</keyword>
<dbReference type="PANTHER" id="PTHR45772:SF1">
    <property type="entry name" value="ABC TRANSPORTER ATP-BINDING PROTEIN"/>
    <property type="match status" value="1"/>
</dbReference>
<dbReference type="EMBL" id="JABACI010000004">
    <property type="protein sequence ID" value="NLP84575.1"/>
    <property type="molecule type" value="Genomic_DNA"/>
</dbReference>
<dbReference type="Proteomes" id="UP001429745">
    <property type="component" value="Unassembled WGS sequence"/>
</dbReference>
<proteinExistence type="predicted"/>
<protein>
    <submittedName>
        <fullName evidence="5">ABC transporter ATP-binding protein</fullName>
    </submittedName>
</protein>
<evidence type="ECO:0000256" key="3">
    <source>
        <dbReference type="ARBA" id="ARBA00022840"/>
    </source>
</evidence>
<keyword evidence="6" id="KW-1185">Reference proteome</keyword>
<dbReference type="CDD" id="cd03219">
    <property type="entry name" value="ABC_Mj1267_LivG_branched"/>
    <property type="match status" value="1"/>
</dbReference>
<dbReference type="InterPro" id="IPR003439">
    <property type="entry name" value="ABC_transporter-like_ATP-bd"/>
</dbReference>